<gene>
    <name evidence="1" type="ORF">P4T90_17685</name>
</gene>
<evidence type="ECO:0000313" key="1">
    <source>
        <dbReference type="EMBL" id="MED1204879.1"/>
    </source>
</evidence>
<dbReference type="Proteomes" id="UP001341444">
    <property type="component" value="Unassembled WGS sequence"/>
</dbReference>
<dbReference type="RefSeq" id="WP_066262661.1">
    <property type="nucleotide sequence ID" value="NZ_JARMAB010000027.1"/>
</dbReference>
<sequence>MTLQERIQQVTSIKEMVQNKISHYYLKQFIEVPHIDEDRILLMINSLAGQDLSCQNFEKFVTTAMLVQIALDTHDKISNLQEPLKQRQLTILAGDYFSGLYYKILADIEHVPLIRVLAEGIKTVNEYKILVYQNENSHIDEFLVHLKKAESTIVSKFSQFFDSQSIAALAEEVLLLNRLLKEKENAVKGEASVLFEALMRTFLPSKQHAPFQELPNEKKAILFHECEKYIEQSIGFISSMMMKIPKLNQLLQQRLDAIMSRYPAPSNLYAEEG</sequence>
<accession>A0ABU6MK72</accession>
<reference evidence="1 2" key="1">
    <citation type="submission" date="2023-03" db="EMBL/GenBank/DDBJ databases">
        <title>Bacillus Genome Sequencing.</title>
        <authorList>
            <person name="Dunlap C."/>
        </authorList>
    </citation>
    <scope>NUCLEOTIDE SEQUENCE [LARGE SCALE GENOMIC DNA]</scope>
    <source>
        <strain evidence="1 2">B-23453</strain>
    </source>
</reference>
<comment type="caution">
    <text evidence="1">The sequence shown here is derived from an EMBL/GenBank/DDBJ whole genome shotgun (WGS) entry which is preliminary data.</text>
</comment>
<dbReference type="Pfam" id="PF07307">
    <property type="entry name" value="HEPPP_synt_1"/>
    <property type="match status" value="1"/>
</dbReference>
<protein>
    <submittedName>
        <fullName evidence="1">Heptaprenyl diphosphate synthase component 1</fullName>
    </submittedName>
</protein>
<dbReference type="EMBL" id="JARMAB010000027">
    <property type="protein sequence ID" value="MED1204879.1"/>
    <property type="molecule type" value="Genomic_DNA"/>
</dbReference>
<dbReference type="Gene3D" id="1.20.120.1450">
    <property type="match status" value="1"/>
</dbReference>
<name>A0ABU6MK72_9BACI</name>
<proteinExistence type="predicted"/>
<evidence type="ECO:0000313" key="2">
    <source>
        <dbReference type="Proteomes" id="UP001341444"/>
    </source>
</evidence>
<dbReference type="InterPro" id="IPR009920">
    <property type="entry name" value="HEPPP_synth_su1"/>
</dbReference>
<organism evidence="1 2">
    <name type="scientific">Heyndrickxia acidicola</name>
    <dbReference type="NCBI Taxonomy" id="209389"/>
    <lineage>
        <taxon>Bacteria</taxon>
        <taxon>Bacillati</taxon>
        <taxon>Bacillota</taxon>
        <taxon>Bacilli</taxon>
        <taxon>Bacillales</taxon>
        <taxon>Bacillaceae</taxon>
        <taxon>Heyndrickxia</taxon>
    </lineage>
</organism>
<keyword evidence="2" id="KW-1185">Reference proteome</keyword>